<dbReference type="EMBL" id="BAABDQ010000062">
    <property type="protein sequence ID" value="GAA3620613.1"/>
    <property type="molecule type" value="Genomic_DNA"/>
</dbReference>
<name>A0ABP6ZVL3_9ACTN</name>
<proteinExistence type="predicted"/>
<sequence>MTHCLVRRTARGDVTGCVDIGMLSEAARRTAEQGLAVQRDPLGLAKPYPVADALEVFQGGWRSPTGWPPSAASRRVSAYLIAVTGKPGLAWPCSSSV</sequence>
<evidence type="ECO:0000313" key="1">
    <source>
        <dbReference type="EMBL" id="GAA3620613.1"/>
    </source>
</evidence>
<gene>
    <name evidence="1" type="ORF">GCM10022419_127860</name>
</gene>
<dbReference type="Proteomes" id="UP001500630">
    <property type="component" value="Unassembled WGS sequence"/>
</dbReference>
<protein>
    <submittedName>
        <fullName evidence="1">Uncharacterized protein</fullName>
    </submittedName>
</protein>
<reference evidence="2" key="1">
    <citation type="journal article" date="2019" name="Int. J. Syst. Evol. Microbiol.">
        <title>The Global Catalogue of Microorganisms (GCM) 10K type strain sequencing project: providing services to taxonomists for standard genome sequencing and annotation.</title>
        <authorList>
            <consortium name="The Broad Institute Genomics Platform"/>
            <consortium name="The Broad Institute Genome Sequencing Center for Infectious Disease"/>
            <person name="Wu L."/>
            <person name="Ma J."/>
        </authorList>
    </citation>
    <scope>NUCLEOTIDE SEQUENCE [LARGE SCALE GENOMIC DNA]</scope>
    <source>
        <strain evidence="2">JCM 17326</strain>
    </source>
</reference>
<evidence type="ECO:0000313" key="2">
    <source>
        <dbReference type="Proteomes" id="UP001500630"/>
    </source>
</evidence>
<organism evidence="1 2">
    <name type="scientific">Nonomuraea rosea</name>
    <dbReference type="NCBI Taxonomy" id="638574"/>
    <lineage>
        <taxon>Bacteria</taxon>
        <taxon>Bacillati</taxon>
        <taxon>Actinomycetota</taxon>
        <taxon>Actinomycetes</taxon>
        <taxon>Streptosporangiales</taxon>
        <taxon>Streptosporangiaceae</taxon>
        <taxon>Nonomuraea</taxon>
    </lineage>
</organism>
<keyword evidence="2" id="KW-1185">Reference proteome</keyword>
<comment type="caution">
    <text evidence="1">The sequence shown here is derived from an EMBL/GenBank/DDBJ whole genome shotgun (WGS) entry which is preliminary data.</text>
</comment>
<accession>A0ABP6ZVL3</accession>